<proteinExistence type="predicted"/>
<dbReference type="RefSeq" id="WP_075725092.1">
    <property type="nucleotide sequence ID" value="NZ_CP009245.1"/>
</dbReference>
<dbReference type="STRING" id="1431546.CAQU_03070"/>
<dbReference type="OrthoDB" id="3266223at2"/>
<dbReference type="InterPro" id="IPR047681">
    <property type="entry name" value="PPA1309-like"/>
</dbReference>
<sequence>MASAPLSQALNRAVMDVVEFVHAEGWDCPPTLCALVPTSLVEEVLDEEQLDDAPLAAVVQQLPEQLQPGTQELGDYIQRIVWPEQVLGCVLAQEIMFASPDDEDDVRPARLFSGVLASGEELTLVQPRPTDEELEELGPFGQDNIELRGGDGIGRPVIEALLYSLRDRDGE</sequence>
<name>A0A1L7CEB2_9CORY</name>
<evidence type="ECO:0000313" key="2">
    <source>
        <dbReference type="Proteomes" id="UP000185478"/>
    </source>
</evidence>
<dbReference type="Proteomes" id="UP000185478">
    <property type="component" value="Chromosome"/>
</dbReference>
<accession>A0A1L7CEB2</accession>
<dbReference type="AlphaFoldDB" id="A0A1L7CEB2"/>
<keyword evidence="2" id="KW-1185">Reference proteome</keyword>
<gene>
    <name evidence="1" type="ORF">CAQU_03070</name>
</gene>
<evidence type="ECO:0000313" key="1">
    <source>
        <dbReference type="EMBL" id="APT84220.1"/>
    </source>
</evidence>
<dbReference type="EMBL" id="CP009245">
    <property type="protein sequence ID" value="APT84220.1"/>
    <property type="molecule type" value="Genomic_DNA"/>
</dbReference>
<protein>
    <submittedName>
        <fullName evidence="1">Uncharacterized protein</fullName>
    </submittedName>
</protein>
<reference evidence="1 2" key="1">
    <citation type="submission" date="2014-08" db="EMBL/GenBank/DDBJ databases">
        <title>Complete genome sequence of Corynebacterium aquilae S-613T(T) (=DSM 44791(T)), isolated from the choana of a healthy golden eagle.</title>
        <authorList>
            <person name="Ruckert C."/>
            <person name="Albersmeier A."/>
            <person name="Winkler A."/>
            <person name="Kalinowski J."/>
        </authorList>
    </citation>
    <scope>NUCLEOTIDE SEQUENCE [LARGE SCALE GENOMIC DNA]</scope>
    <source>
        <strain evidence="1 2">S-613</strain>
    </source>
</reference>
<dbReference type="KEGG" id="caqu:CAQU_03070"/>
<dbReference type="NCBIfam" id="NF040618">
    <property type="entry name" value="PPA1309_fam"/>
    <property type="match status" value="1"/>
</dbReference>
<organism evidence="1 2">
    <name type="scientific">Corynebacterium aquilae DSM 44791</name>
    <dbReference type="NCBI Taxonomy" id="1431546"/>
    <lineage>
        <taxon>Bacteria</taxon>
        <taxon>Bacillati</taxon>
        <taxon>Actinomycetota</taxon>
        <taxon>Actinomycetes</taxon>
        <taxon>Mycobacteriales</taxon>
        <taxon>Corynebacteriaceae</taxon>
        <taxon>Corynebacterium</taxon>
    </lineage>
</organism>